<dbReference type="PANTHER" id="PTHR11552:SF147">
    <property type="entry name" value="CHOLINE DEHYDROGENASE, MITOCHONDRIAL"/>
    <property type="match status" value="1"/>
</dbReference>
<dbReference type="EMBL" id="FZQP02002626">
    <property type="protein sequence ID" value="VVC96243.1"/>
    <property type="molecule type" value="Genomic_DNA"/>
</dbReference>
<evidence type="ECO:0000256" key="2">
    <source>
        <dbReference type="SAM" id="Phobius"/>
    </source>
</evidence>
<sequence length="154" mass="16180">MLSGIGPKEHLESFKIIVKQDLPVGYNYHDHTFAITTIKTEKSNSSTPRMTNTRLPFPIFTGYVSLDDDLLIEVVVSGVALSLCLGGMDGGEGGCSDEVGFLVGDVLVHRVVVQGVPLGVALLVGLVPVVLVGVQPYWVGSFGAVFVGVGHAAT</sequence>
<evidence type="ECO:0000256" key="1">
    <source>
        <dbReference type="ARBA" id="ARBA00010790"/>
    </source>
</evidence>
<protein>
    <submittedName>
        <fullName evidence="3">Uncharacterized protein</fullName>
    </submittedName>
</protein>
<keyword evidence="2" id="KW-1133">Transmembrane helix</keyword>
<dbReference type="GO" id="GO:0050660">
    <property type="term" value="F:flavin adenine dinucleotide binding"/>
    <property type="evidence" value="ECO:0007669"/>
    <property type="project" value="InterPro"/>
</dbReference>
<dbReference type="Proteomes" id="UP000324832">
    <property type="component" value="Unassembled WGS sequence"/>
</dbReference>
<evidence type="ECO:0000313" key="4">
    <source>
        <dbReference type="Proteomes" id="UP000324832"/>
    </source>
</evidence>
<dbReference type="InterPro" id="IPR012132">
    <property type="entry name" value="GMC_OxRdtase"/>
</dbReference>
<keyword evidence="2" id="KW-0472">Membrane</keyword>
<accession>A0A5E4QD69</accession>
<evidence type="ECO:0000313" key="3">
    <source>
        <dbReference type="EMBL" id="VVC96243.1"/>
    </source>
</evidence>
<dbReference type="AlphaFoldDB" id="A0A5E4QD69"/>
<feature type="transmembrane region" description="Helical" evidence="2">
    <location>
        <begin position="111"/>
        <end position="131"/>
    </location>
</feature>
<gene>
    <name evidence="3" type="ORF">LSINAPIS_LOCUS7784</name>
</gene>
<reference evidence="3 4" key="1">
    <citation type="submission" date="2017-07" db="EMBL/GenBank/DDBJ databases">
        <authorList>
            <person name="Talla V."/>
            <person name="Backstrom N."/>
        </authorList>
    </citation>
    <scope>NUCLEOTIDE SEQUENCE [LARGE SCALE GENOMIC DNA]</scope>
</reference>
<dbReference type="Gene3D" id="3.50.50.60">
    <property type="entry name" value="FAD/NAD(P)-binding domain"/>
    <property type="match status" value="1"/>
</dbReference>
<dbReference type="GO" id="GO:0016491">
    <property type="term" value="F:oxidoreductase activity"/>
    <property type="evidence" value="ECO:0007669"/>
    <property type="project" value="TreeGrafter"/>
</dbReference>
<comment type="similarity">
    <text evidence="1">Belongs to the GMC oxidoreductase family.</text>
</comment>
<keyword evidence="2" id="KW-0812">Transmembrane</keyword>
<dbReference type="PANTHER" id="PTHR11552">
    <property type="entry name" value="GLUCOSE-METHANOL-CHOLINE GMC OXIDOREDUCTASE"/>
    <property type="match status" value="1"/>
</dbReference>
<dbReference type="InterPro" id="IPR036188">
    <property type="entry name" value="FAD/NAD-bd_sf"/>
</dbReference>
<proteinExistence type="inferred from homology"/>
<keyword evidence="4" id="KW-1185">Reference proteome</keyword>
<organism evidence="3 4">
    <name type="scientific">Leptidea sinapis</name>
    <dbReference type="NCBI Taxonomy" id="189913"/>
    <lineage>
        <taxon>Eukaryota</taxon>
        <taxon>Metazoa</taxon>
        <taxon>Ecdysozoa</taxon>
        <taxon>Arthropoda</taxon>
        <taxon>Hexapoda</taxon>
        <taxon>Insecta</taxon>
        <taxon>Pterygota</taxon>
        <taxon>Neoptera</taxon>
        <taxon>Endopterygota</taxon>
        <taxon>Lepidoptera</taxon>
        <taxon>Glossata</taxon>
        <taxon>Ditrysia</taxon>
        <taxon>Papilionoidea</taxon>
        <taxon>Pieridae</taxon>
        <taxon>Dismorphiinae</taxon>
        <taxon>Leptidea</taxon>
    </lineage>
</organism>
<name>A0A5E4QD69_9NEOP</name>